<evidence type="ECO:0000313" key="1">
    <source>
        <dbReference type="EMBL" id="GAG07306.1"/>
    </source>
</evidence>
<proteinExistence type="predicted"/>
<gene>
    <name evidence="1" type="ORF">S01H1_38720</name>
</gene>
<organism evidence="1">
    <name type="scientific">marine sediment metagenome</name>
    <dbReference type="NCBI Taxonomy" id="412755"/>
    <lineage>
        <taxon>unclassified sequences</taxon>
        <taxon>metagenomes</taxon>
        <taxon>ecological metagenomes</taxon>
    </lineage>
</organism>
<accession>X0W3K3</accession>
<dbReference type="AlphaFoldDB" id="X0W3K3"/>
<protein>
    <submittedName>
        <fullName evidence="1">Uncharacterized protein</fullName>
    </submittedName>
</protein>
<reference evidence="1" key="1">
    <citation type="journal article" date="2014" name="Front. Microbiol.">
        <title>High frequency of phylogenetically diverse reductive dehalogenase-homologous genes in deep subseafloor sedimentary metagenomes.</title>
        <authorList>
            <person name="Kawai M."/>
            <person name="Futagami T."/>
            <person name="Toyoda A."/>
            <person name="Takaki Y."/>
            <person name="Nishi S."/>
            <person name="Hori S."/>
            <person name="Arai W."/>
            <person name="Tsubouchi T."/>
            <person name="Morono Y."/>
            <person name="Uchiyama I."/>
            <person name="Ito T."/>
            <person name="Fujiyama A."/>
            <person name="Inagaki F."/>
            <person name="Takami H."/>
        </authorList>
    </citation>
    <scope>NUCLEOTIDE SEQUENCE</scope>
    <source>
        <strain evidence="1">Expedition CK06-06</strain>
    </source>
</reference>
<comment type="caution">
    <text evidence="1">The sequence shown here is derived from an EMBL/GenBank/DDBJ whole genome shotgun (WGS) entry which is preliminary data.</text>
</comment>
<name>X0W3K3_9ZZZZ</name>
<sequence>MATNVYYSSASDGQILCQASAIPGREWAGEVWDAAHDNDGSGGPGIRVAREVAADTFTVGTRN</sequence>
<feature type="non-terminal residue" evidence="1">
    <location>
        <position position="63"/>
    </location>
</feature>
<dbReference type="EMBL" id="BARS01024391">
    <property type="protein sequence ID" value="GAG07306.1"/>
    <property type="molecule type" value="Genomic_DNA"/>
</dbReference>